<dbReference type="InterPro" id="IPR016036">
    <property type="entry name" value="Malonyl_transacylase_ACP-bd"/>
</dbReference>
<dbReference type="SMART" id="SM00829">
    <property type="entry name" value="PKS_ER"/>
    <property type="match status" value="1"/>
</dbReference>
<dbReference type="Gene3D" id="3.40.47.10">
    <property type="match status" value="1"/>
</dbReference>
<dbReference type="Pfam" id="PF00698">
    <property type="entry name" value="Acyl_transf_1"/>
    <property type="match status" value="1"/>
</dbReference>
<dbReference type="InterPro" id="IPR014030">
    <property type="entry name" value="Ketoacyl_synth_N"/>
</dbReference>
<sequence length="2418" mass="264491">MPGTQDSPVMPIAIVGTGGRFPGDASNPDRLWELLLSAKSTLSETPKDRFSAEAFYHPQPDRPGTSNSRGGHFMNQKIDEFDAPFFSITPSEARAMDPQQRMCLEVAYEAMENAGITIDRISGSRTSCYVGCFNHDYQLLQNLDLDNLPFYHATGTESSCLSNRISWFFNLAGPSMTVDTACSSSLIALHLACQSIRLGESEIALVGGVNIISFPEIYMKLSNLQMVSPDSKSNTFDEKANGYGRGEGTCFVVLKPLDKAIEDNDVIRAVIRNTGSNEDGNTPGLTLPSKNMQKTLIVKVYEEAGLQMRDTGYFEAHGTGTVAGDSIETQALGETIGKSRPPGQPLWMGSLKANIGHLEGGSGLASLIKTVYVLEKGIIPPQIWLDKLNPRIRAGEWNLAVPTEVTPWPDQGPRRASINSFGFAGANAHVILEDACSYLEANVGKGRHNSKVPAKLANNPDLCGDKHDANSLTMSQDTHGHVQPFPKLIVWSDHEQGGLERISESWKQFLGGKSGMLTQVERSKMLSDLAYTAAKRRTQFPWRSFTVCSDPGEIASGGVDIAPAVRSSQRPRLALVFTGQGAQHYAMGRQLMHYDVYAHSMRTADQYLKSLGCPWSLVEELSRDAESSRINPPEFSQPLCIALQVAMVDLLKSLNIWPPEALIGHSGGETAAAYAKGALTREAAWTVAYHRGQVCSIAPDVNPDHPLDGDMLAAAISEQEAQSYIQQVSSGKLVVACVNSPNSVTLSGDVPAIIDAAKLIKSDGHLGKKLGVNRAYHSAHMEVVADMYRDLLKDVHGLPETPDSPKMFSCVTGAPIGNCDLGGDYWVTNLINQVKFSQEMQALINHSDSRRSKRPKGYSYVNLMLEIGPHGALQGPVKQNLKAMQADCTSVSALDRNKDAAQSLLEAIGVLFQHGYDSNIVAANTPDPSEAPQLLVDLPPYPWNHSNRYWHESAVASAYRFKKFPRKDLLGIRDNEGNNAHARWRHFLRPSENPWIEDHQVQGKVIYPAAGMLVMVLEAVKETADPDRAINAYEIRDVSIKNAIIIPRGEEGTETMVHFHRKSSGWQEFSIYSRVGHNPWSQNCTGIVRLQCKVDQDIGSFTNEEEETNRLYRSGYEQVKKRSSRSISSETFYAEQSELDLQFGETFQNVSNIRLNQGEMVFDVQTPDVRSKMPQNFTHDHLVHPCTLDPIIHASLAILNHAEGEKGPAIPTSIGRLVISAGISSRPGTVLKAHSSATRHGLRDAELNILASSEDWEKPLIILDRVKVTRLVGGVGSEGQDDLDIAQTRIASEIHWEQDALHLKSQELRNLHLPTPAADGPDKMGPLESFIRLLGHKFSDLKILEIGAEDGNVTERLLDALEGHDGESVPLLEQYTATGSNDEAALLEKTMRSRGPYFHVTPLAPSQDWQEQGLSSRTYHCIIINARDGRTAAGYAIEQSKGLLKANGVLIVLLAKGSSEYRETWIQNLEERSMTDIEYVASEDHNSAASSIPFLSSRMAVDLDSTLPKDILLIGPCRPGELSKSLTEQLQSHGIRVHHATLCDTERMDLGDRFCLFLPELERPILFDLNTENFLLLKRLLLESKGTLWVTAGATLECSNPKASLVTGLFRSVSHEHPELSLRTLDLDTEDSHSHVGASMVMGVLKRIANGDIDHEFTVRSGRILIPRIRMNKRLNDFYSVLRNGPQLELGPLKQPGRSLALCLGAPGAFDSIHFLDDLSHQELLSPDTVEIEVKATGLSSHDLLSALDQFANPTFGHECSGIIRNVGKAVTKYRTGDRVMAWSSGAFANFTRVPEAMVQPMPFGMPFPVAASLPVSYCVAYHSLVECARLQRGESLLIHTGAGGVGQAAIMIALNLGAEVYVTVGSEEKKFHLMDTYGIQDDHIFYSRDLSFSQGVSRLTKGSGIDVVLSSLSGEQLQHSRSCMASFGRFVDIRLNRTGDRGPGLNMGPLPKNVASFCVNVFELRDTYLPRASNLFENAMRFYFENNCYPPSPLHVMTFPEIPDGLRLLHSGKQMGKVIFQAKDEDQVLAIPPPIKPTKLDADATYIIAGGFGGLGQHIAKWMAQRGARTLVFLSRSGSDHLDAPRVLEEIASEGANGVTYKCDICDLEQVEATMKRMATDGLPAVRGIVQAAMALADSTFEQMTANQWALSTKIKALGSWNMHLTAPAEIDFFVMLSSASGIAGLRGQGNYAAGNAFMDALAHHRHARGLPAVSIDVGPVTDIGYMAQKSEIKELIRSLGFVGLNGDELLGILQTTMGSDENTRKSSNPQIILGMPTGGYLVAEGLDVPYTLSNARLARLSRIGAISKDDGESGPALSEQMNKAPSRASATETVTDALRARLANQMMVEVEDVDASRPVSAYGVDSLTAVDIRVWCLKEAQADVSILDIVSNSSIMELAQTVVENSRLALNDKWED</sequence>
<dbReference type="GO" id="GO:0016491">
    <property type="term" value="F:oxidoreductase activity"/>
    <property type="evidence" value="ECO:0007669"/>
    <property type="project" value="UniProtKB-KW"/>
</dbReference>
<dbReference type="GO" id="GO:0031177">
    <property type="term" value="F:phosphopantetheine binding"/>
    <property type="evidence" value="ECO:0007669"/>
    <property type="project" value="InterPro"/>
</dbReference>
<keyword evidence="1" id="KW-0596">Phosphopantetheine</keyword>
<dbReference type="InterPro" id="IPR042104">
    <property type="entry name" value="PKS_dehydratase_sf"/>
</dbReference>
<keyword evidence="5" id="KW-0560">Oxidoreductase</keyword>
<dbReference type="Gene3D" id="3.10.129.110">
    <property type="entry name" value="Polyketide synthase dehydratase"/>
    <property type="match status" value="1"/>
</dbReference>
<dbReference type="InterPro" id="IPR013149">
    <property type="entry name" value="ADH-like_C"/>
</dbReference>
<dbReference type="Gene3D" id="3.40.366.10">
    <property type="entry name" value="Malonyl-Coenzyme A Acyl Carrier Protein, domain 2"/>
    <property type="match status" value="1"/>
</dbReference>
<dbReference type="GO" id="GO:0006633">
    <property type="term" value="P:fatty acid biosynthetic process"/>
    <property type="evidence" value="ECO:0007669"/>
    <property type="project" value="InterPro"/>
</dbReference>
<dbReference type="Pfam" id="PF21089">
    <property type="entry name" value="PKS_DH_N"/>
    <property type="match status" value="1"/>
</dbReference>
<evidence type="ECO:0000256" key="7">
    <source>
        <dbReference type="ARBA" id="ARBA00023315"/>
    </source>
</evidence>
<dbReference type="InterPro" id="IPR014043">
    <property type="entry name" value="Acyl_transferase_dom"/>
</dbReference>
<dbReference type="PROSITE" id="PS52004">
    <property type="entry name" value="KS3_2"/>
    <property type="match status" value="1"/>
</dbReference>
<dbReference type="InterPro" id="IPR029063">
    <property type="entry name" value="SAM-dependent_MTases_sf"/>
</dbReference>
<dbReference type="InterPro" id="IPR049552">
    <property type="entry name" value="PKS_DH_N"/>
</dbReference>
<dbReference type="InterPro" id="IPR049900">
    <property type="entry name" value="PKS_mFAS_DH"/>
</dbReference>
<dbReference type="CDD" id="cd00833">
    <property type="entry name" value="PKS"/>
    <property type="match status" value="1"/>
</dbReference>
<dbReference type="PROSITE" id="PS00059">
    <property type="entry name" value="ADH_ZINC"/>
    <property type="match status" value="1"/>
</dbReference>
<dbReference type="SUPFAM" id="SSF47336">
    <property type="entry name" value="ACP-like"/>
    <property type="match status" value="1"/>
</dbReference>
<dbReference type="InterPro" id="IPR016035">
    <property type="entry name" value="Acyl_Trfase/lysoPLipase"/>
</dbReference>
<dbReference type="SMART" id="SM00826">
    <property type="entry name" value="PKS_DH"/>
    <property type="match status" value="1"/>
</dbReference>
<dbReference type="InterPro" id="IPR036291">
    <property type="entry name" value="NAD(P)-bd_dom_sf"/>
</dbReference>
<evidence type="ECO:0000256" key="6">
    <source>
        <dbReference type="ARBA" id="ARBA00023268"/>
    </source>
</evidence>
<feature type="active site" description="Proton acceptor; for dehydratase activity" evidence="8">
    <location>
        <position position="999"/>
    </location>
</feature>
<dbReference type="InterPro" id="IPR032821">
    <property type="entry name" value="PKS_assoc"/>
</dbReference>
<dbReference type="PANTHER" id="PTHR43775">
    <property type="entry name" value="FATTY ACID SYNTHASE"/>
    <property type="match status" value="1"/>
</dbReference>
<dbReference type="Gene3D" id="3.90.180.10">
    <property type="entry name" value="Medium-chain alcohol dehydrogenases, catalytic domain"/>
    <property type="match status" value="1"/>
</dbReference>
<dbReference type="CDD" id="cd05195">
    <property type="entry name" value="enoyl_red"/>
    <property type="match status" value="1"/>
</dbReference>
<feature type="domain" description="PKS/mFAS DH" evidence="12">
    <location>
        <begin position="967"/>
        <end position="1277"/>
    </location>
</feature>
<keyword evidence="6" id="KW-0511">Multifunctional enzyme</keyword>
<dbReference type="InterPro" id="IPR009081">
    <property type="entry name" value="PP-bd_ACP"/>
</dbReference>
<name>A0A370C3M0_ASPNG</name>
<dbReference type="InterPro" id="IPR011032">
    <property type="entry name" value="GroES-like_sf"/>
</dbReference>
<dbReference type="Pfam" id="PF23114">
    <property type="entry name" value="NAD-bd_HRPKS_sdrA"/>
    <property type="match status" value="1"/>
</dbReference>
<evidence type="ECO:0000259" key="11">
    <source>
        <dbReference type="PROSITE" id="PS52004"/>
    </source>
</evidence>
<protein>
    <submittedName>
        <fullName evidence="13">Ketoacyl-synt-domain-containing protein</fullName>
    </submittedName>
</protein>
<feature type="domain" description="Carrier" evidence="10">
    <location>
        <begin position="2331"/>
        <end position="2408"/>
    </location>
</feature>
<evidence type="ECO:0000256" key="1">
    <source>
        <dbReference type="ARBA" id="ARBA00022450"/>
    </source>
</evidence>
<feature type="domain" description="Ketosynthase family 3 (KS3)" evidence="11">
    <location>
        <begin position="9"/>
        <end position="434"/>
    </location>
</feature>
<dbReference type="InterPro" id="IPR014031">
    <property type="entry name" value="Ketoacyl_synth_C"/>
</dbReference>
<dbReference type="InterPro" id="IPR013154">
    <property type="entry name" value="ADH-like_N"/>
</dbReference>
<comment type="similarity">
    <text evidence="9">Belongs to the zinc-containing alcohol dehydrogenase family.</text>
</comment>
<feature type="region of interest" description="C-terminal hotdog fold" evidence="8">
    <location>
        <begin position="1124"/>
        <end position="1277"/>
    </location>
</feature>
<evidence type="ECO:0000313" key="13">
    <source>
        <dbReference type="EMBL" id="RDH21186.1"/>
    </source>
</evidence>
<gene>
    <name evidence="13" type="ORF">M747DRAFT_369591</name>
</gene>
<dbReference type="GO" id="GO:0008270">
    <property type="term" value="F:zinc ion binding"/>
    <property type="evidence" value="ECO:0007669"/>
    <property type="project" value="InterPro"/>
</dbReference>
<dbReference type="SMART" id="SM00827">
    <property type="entry name" value="PKS_AT"/>
    <property type="match status" value="1"/>
</dbReference>
<dbReference type="InterPro" id="IPR020806">
    <property type="entry name" value="PKS_PP-bd"/>
</dbReference>
<dbReference type="Proteomes" id="UP000253845">
    <property type="component" value="Unassembled WGS sequence"/>
</dbReference>
<dbReference type="GO" id="GO:0004312">
    <property type="term" value="F:fatty acid synthase activity"/>
    <property type="evidence" value="ECO:0007669"/>
    <property type="project" value="TreeGrafter"/>
</dbReference>
<evidence type="ECO:0000256" key="8">
    <source>
        <dbReference type="PROSITE-ProRule" id="PRU01363"/>
    </source>
</evidence>
<keyword evidence="4" id="KW-0521">NADP</keyword>
<dbReference type="SMART" id="SM00822">
    <property type="entry name" value="PKS_KR"/>
    <property type="match status" value="1"/>
</dbReference>
<dbReference type="InterPro" id="IPR049551">
    <property type="entry name" value="PKS_DH_C"/>
</dbReference>
<dbReference type="Pfam" id="PF00109">
    <property type="entry name" value="ketoacyl-synt"/>
    <property type="match status" value="1"/>
</dbReference>
<dbReference type="Pfam" id="PF00107">
    <property type="entry name" value="ADH_zinc_N"/>
    <property type="match status" value="1"/>
</dbReference>
<dbReference type="InterPro" id="IPR036736">
    <property type="entry name" value="ACP-like_sf"/>
</dbReference>
<dbReference type="Pfam" id="PF02801">
    <property type="entry name" value="Ketoacyl-synt_C"/>
    <property type="match status" value="1"/>
</dbReference>
<proteinExistence type="inferred from homology"/>
<feature type="region of interest" description="N-terminal hotdog fold" evidence="8">
    <location>
        <begin position="967"/>
        <end position="1095"/>
    </location>
</feature>
<dbReference type="PROSITE" id="PS00606">
    <property type="entry name" value="KS3_1"/>
    <property type="match status" value="1"/>
</dbReference>
<dbReference type="VEuPathDB" id="FungiDB:M747DRAFT_369591"/>
<reference evidence="13 14" key="1">
    <citation type="submission" date="2018-07" db="EMBL/GenBank/DDBJ databases">
        <title>Section-level genome sequencing of Aspergillus section Nigri to investigate inter- and intra-species variation.</title>
        <authorList>
            <consortium name="DOE Joint Genome Institute"/>
            <person name="Vesth T.C."/>
            <person name="Nybo J.L."/>
            <person name="Theobald S."/>
            <person name="Frisvad J.C."/>
            <person name="Larsen T.O."/>
            <person name="Nielsen K.F."/>
            <person name="Hoof J.B."/>
            <person name="Brandl J."/>
            <person name="Salamov A."/>
            <person name="Riley R."/>
            <person name="Gladden J.M."/>
            <person name="Phatale P."/>
            <person name="Nielsen M.T."/>
            <person name="Lyhne E.K."/>
            <person name="Kogle M.E."/>
            <person name="Strasser K."/>
            <person name="McDonnell E."/>
            <person name="Barry K."/>
            <person name="Clum A."/>
            <person name="Chen C."/>
            <person name="Nolan M."/>
            <person name="Sandor L."/>
            <person name="Kuo A."/>
            <person name="Lipzen A."/>
            <person name="Hainaut M."/>
            <person name="Drula E."/>
            <person name="Tsang A."/>
            <person name="Magnuson J.K."/>
            <person name="Henrissat B."/>
            <person name="Wiebenga A."/>
            <person name="Simmons B.A."/>
            <person name="Makela M.R."/>
            <person name="De vries R.P."/>
            <person name="Grigoriev I.V."/>
            <person name="Mortensen U.H."/>
            <person name="Baker S.E."/>
            <person name="Andersen M.R."/>
        </authorList>
    </citation>
    <scope>NUCLEOTIDE SEQUENCE [LARGE SCALE GENOMIC DNA]</scope>
    <source>
        <strain evidence="13 14">ATCC 13496</strain>
    </source>
</reference>
<keyword evidence="2" id="KW-0597">Phosphoprotein</keyword>
<feature type="active site" description="Proton donor; for dehydratase activity" evidence="8">
    <location>
        <position position="1189"/>
    </location>
</feature>
<keyword evidence="9" id="KW-0479">Metal-binding</keyword>
<dbReference type="SUPFAM" id="SSF50129">
    <property type="entry name" value="GroES-like"/>
    <property type="match status" value="1"/>
</dbReference>
<dbReference type="SUPFAM" id="SSF51735">
    <property type="entry name" value="NAD(P)-binding Rossmann-fold domains"/>
    <property type="match status" value="3"/>
</dbReference>
<evidence type="ECO:0000256" key="4">
    <source>
        <dbReference type="ARBA" id="ARBA00022857"/>
    </source>
</evidence>
<dbReference type="InterPro" id="IPR016039">
    <property type="entry name" value="Thiolase-like"/>
</dbReference>
<dbReference type="Pfam" id="PF08240">
    <property type="entry name" value="ADH_N"/>
    <property type="match status" value="1"/>
</dbReference>
<evidence type="ECO:0000313" key="14">
    <source>
        <dbReference type="Proteomes" id="UP000253845"/>
    </source>
</evidence>
<dbReference type="FunFam" id="3.40.47.10:FF:000019">
    <property type="entry name" value="Polyketide synthase type I"/>
    <property type="match status" value="1"/>
</dbReference>
<dbReference type="InterPro" id="IPR020843">
    <property type="entry name" value="ER"/>
</dbReference>
<dbReference type="InterPro" id="IPR050091">
    <property type="entry name" value="PKS_NRPS_Biosynth_Enz"/>
</dbReference>
<dbReference type="Pfam" id="PF08659">
    <property type="entry name" value="KR"/>
    <property type="match status" value="1"/>
</dbReference>
<dbReference type="SUPFAM" id="SSF52151">
    <property type="entry name" value="FabD/lysophospholipase-like"/>
    <property type="match status" value="1"/>
</dbReference>
<dbReference type="SUPFAM" id="SSF55048">
    <property type="entry name" value="Probable ACP-binding domain of malonyl-CoA ACP transacylase"/>
    <property type="match status" value="1"/>
</dbReference>
<dbReference type="Gene3D" id="1.10.1200.10">
    <property type="entry name" value="ACP-like"/>
    <property type="match status" value="1"/>
</dbReference>
<evidence type="ECO:0000256" key="3">
    <source>
        <dbReference type="ARBA" id="ARBA00022679"/>
    </source>
</evidence>
<dbReference type="SMART" id="SM00825">
    <property type="entry name" value="PKS_KS"/>
    <property type="match status" value="1"/>
</dbReference>
<dbReference type="InterPro" id="IPR020807">
    <property type="entry name" value="PKS_DH"/>
</dbReference>
<dbReference type="PROSITE" id="PS50075">
    <property type="entry name" value="CARRIER"/>
    <property type="match status" value="1"/>
</dbReference>
<keyword evidence="3" id="KW-0808">Transferase</keyword>
<dbReference type="PANTHER" id="PTHR43775:SF29">
    <property type="entry name" value="ASPERFURANONE POLYKETIDE SYNTHASE AFOG-RELATED"/>
    <property type="match status" value="1"/>
</dbReference>
<dbReference type="SMART" id="SM00823">
    <property type="entry name" value="PKS_PP"/>
    <property type="match status" value="1"/>
</dbReference>
<dbReference type="InterPro" id="IPR001227">
    <property type="entry name" value="Ac_transferase_dom_sf"/>
</dbReference>
<dbReference type="InterPro" id="IPR002328">
    <property type="entry name" value="ADH_Zn_CS"/>
</dbReference>
<organism evidence="13 14">
    <name type="scientific">Aspergillus niger ATCC 13496</name>
    <dbReference type="NCBI Taxonomy" id="1353008"/>
    <lineage>
        <taxon>Eukaryota</taxon>
        <taxon>Fungi</taxon>
        <taxon>Dikarya</taxon>
        <taxon>Ascomycota</taxon>
        <taxon>Pezizomycotina</taxon>
        <taxon>Eurotiomycetes</taxon>
        <taxon>Eurotiomycetidae</taxon>
        <taxon>Eurotiales</taxon>
        <taxon>Aspergillaceae</taxon>
        <taxon>Aspergillus</taxon>
        <taxon>Aspergillus subgen. Circumdati</taxon>
    </lineage>
</organism>
<evidence type="ECO:0000259" key="10">
    <source>
        <dbReference type="PROSITE" id="PS50075"/>
    </source>
</evidence>
<evidence type="ECO:0000256" key="2">
    <source>
        <dbReference type="ARBA" id="ARBA00022553"/>
    </source>
</evidence>
<evidence type="ECO:0000256" key="5">
    <source>
        <dbReference type="ARBA" id="ARBA00023002"/>
    </source>
</evidence>
<dbReference type="InterPro" id="IPR057326">
    <property type="entry name" value="KR_dom"/>
</dbReference>
<dbReference type="GO" id="GO:0044550">
    <property type="term" value="P:secondary metabolite biosynthetic process"/>
    <property type="evidence" value="ECO:0007669"/>
    <property type="project" value="TreeGrafter"/>
</dbReference>
<dbReference type="SUPFAM" id="SSF53901">
    <property type="entry name" value="Thiolase-like"/>
    <property type="match status" value="1"/>
</dbReference>
<evidence type="ECO:0000256" key="9">
    <source>
        <dbReference type="RuleBase" id="RU361277"/>
    </source>
</evidence>
<dbReference type="Pfam" id="PF23297">
    <property type="entry name" value="ACP_SdgA_C"/>
    <property type="match status" value="1"/>
</dbReference>
<dbReference type="EMBL" id="KZ851911">
    <property type="protein sequence ID" value="RDH21186.1"/>
    <property type="molecule type" value="Genomic_DNA"/>
</dbReference>
<keyword evidence="9" id="KW-0862">Zinc</keyword>
<dbReference type="Gene3D" id="3.40.50.150">
    <property type="entry name" value="Vaccinia Virus protein VP39"/>
    <property type="match status" value="1"/>
</dbReference>
<evidence type="ECO:0000259" key="12">
    <source>
        <dbReference type="PROSITE" id="PS52019"/>
    </source>
</evidence>
<accession>A0A370C3M0</accession>
<dbReference type="PROSITE" id="PS52019">
    <property type="entry name" value="PKS_MFAS_DH"/>
    <property type="match status" value="1"/>
</dbReference>
<dbReference type="GO" id="GO:0004315">
    <property type="term" value="F:3-oxoacyl-[acyl-carrier-protein] synthase activity"/>
    <property type="evidence" value="ECO:0007669"/>
    <property type="project" value="InterPro"/>
</dbReference>
<dbReference type="InterPro" id="IPR013968">
    <property type="entry name" value="PKS_KR"/>
</dbReference>
<dbReference type="Pfam" id="PF14765">
    <property type="entry name" value="PS-DH"/>
    <property type="match status" value="1"/>
</dbReference>
<dbReference type="InterPro" id="IPR018201">
    <property type="entry name" value="Ketoacyl_synth_AS"/>
</dbReference>
<comment type="cofactor">
    <cofactor evidence="9">
        <name>Zn(2+)</name>
        <dbReference type="ChEBI" id="CHEBI:29105"/>
    </cofactor>
</comment>
<dbReference type="Pfam" id="PF16197">
    <property type="entry name" value="KAsynt_C_assoc"/>
    <property type="match status" value="1"/>
</dbReference>
<dbReference type="Gene3D" id="3.40.50.720">
    <property type="entry name" value="NAD(P)-binding Rossmann-like Domain"/>
    <property type="match status" value="2"/>
</dbReference>
<dbReference type="InterPro" id="IPR056501">
    <property type="entry name" value="NAD-bd_HRPKS_sdrA"/>
</dbReference>
<keyword evidence="7" id="KW-0012">Acyltransferase</keyword>
<dbReference type="InterPro" id="IPR020841">
    <property type="entry name" value="PKS_Beta-ketoAc_synthase_dom"/>
</dbReference>